<evidence type="ECO:0000256" key="4">
    <source>
        <dbReference type="ARBA" id="ARBA00022803"/>
    </source>
</evidence>
<keyword evidence="6" id="KW-0496">Mitochondrion</keyword>
<dbReference type="PANTHER" id="PTHR13143">
    <property type="entry name" value="TETRATRICOPEPTIDE REPEAT PROTEIN 19"/>
    <property type="match status" value="1"/>
</dbReference>
<accession>A0ABQ8JGC4</accession>
<comment type="subcellular location">
    <subcellularLocation>
        <location evidence="1">Mitochondrion</location>
    </subcellularLocation>
</comment>
<evidence type="ECO:0008006" key="9">
    <source>
        <dbReference type="Google" id="ProtNLM"/>
    </source>
</evidence>
<dbReference type="SMART" id="SM00028">
    <property type="entry name" value="TPR"/>
    <property type="match status" value="4"/>
</dbReference>
<name>A0ABQ8JGC4_DERPT</name>
<gene>
    <name evidence="7" type="ORF">DERP_012214</name>
</gene>
<evidence type="ECO:0000313" key="8">
    <source>
        <dbReference type="Proteomes" id="UP000887458"/>
    </source>
</evidence>
<dbReference type="InterPro" id="IPR011990">
    <property type="entry name" value="TPR-like_helical_dom_sf"/>
</dbReference>
<dbReference type="Proteomes" id="UP000887458">
    <property type="component" value="Unassembled WGS sequence"/>
</dbReference>
<reference evidence="7 8" key="1">
    <citation type="journal article" date="2018" name="J. Allergy Clin. Immunol.">
        <title>High-quality assembly of Dermatophagoides pteronyssinus genome and transcriptome reveals a wide range of novel allergens.</title>
        <authorList>
            <person name="Liu X.Y."/>
            <person name="Yang K.Y."/>
            <person name="Wang M.Q."/>
            <person name="Kwok J.S."/>
            <person name="Zeng X."/>
            <person name="Yang Z."/>
            <person name="Xiao X.J."/>
            <person name="Lau C.P."/>
            <person name="Li Y."/>
            <person name="Huang Z.M."/>
            <person name="Ba J.G."/>
            <person name="Yim A.K."/>
            <person name="Ouyang C.Y."/>
            <person name="Ngai S.M."/>
            <person name="Chan T.F."/>
            <person name="Leung E.L."/>
            <person name="Liu L."/>
            <person name="Liu Z.G."/>
            <person name="Tsui S.K."/>
        </authorList>
    </citation>
    <scope>NUCLEOTIDE SEQUENCE [LARGE SCALE GENOMIC DNA]</scope>
    <source>
        <strain evidence="7">Derp</strain>
    </source>
</reference>
<dbReference type="PANTHER" id="PTHR13143:SF6">
    <property type="entry name" value="TETRATRICOPEPTIDE REPEAT PROTEIN 19, MITOCHONDRIAL"/>
    <property type="match status" value="1"/>
</dbReference>
<dbReference type="InterPro" id="IPR040395">
    <property type="entry name" value="TTC19"/>
</dbReference>
<evidence type="ECO:0000256" key="2">
    <source>
        <dbReference type="ARBA" id="ARBA00008219"/>
    </source>
</evidence>
<evidence type="ECO:0000313" key="7">
    <source>
        <dbReference type="EMBL" id="KAH9421482.1"/>
    </source>
</evidence>
<evidence type="ECO:0000256" key="3">
    <source>
        <dbReference type="ARBA" id="ARBA00022737"/>
    </source>
</evidence>
<evidence type="ECO:0000256" key="5">
    <source>
        <dbReference type="ARBA" id="ARBA00022946"/>
    </source>
</evidence>
<keyword evidence="5" id="KW-0809">Transit peptide</keyword>
<organism evidence="7 8">
    <name type="scientific">Dermatophagoides pteronyssinus</name>
    <name type="common">European house dust mite</name>
    <dbReference type="NCBI Taxonomy" id="6956"/>
    <lineage>
        <taxon>Eukaryota</taxon>
        <taxon>Metazoa</taxon>
        <taxon>Ecdysozoa</taxon>
        <taxon>Arthropoda</taxon>
        <taxon>Chelicerata</taxon>
        <taxon>Arachnida</taxon>
        <taxon>Acari</taxon>
        <taxon>Acariformes</taxon>
        <taxon>Sarcoptiformes</taxon>
        <taxon>Astigmata</taxon>
        <taxon>Psoroptidia</taxon>
        <taxon>Analgoidea</taxon>
        <taxon>Pyroglyphidae</taxon>
        <taxon>Dermatophagoidinae</taxon>
        <taxon>Dermatophagoides</taxon>
    </lineage>
</organism>
<comment type="similarity">
    <text evidence="2">Belongs to the TTC19 family.</text>
</comment>
<dbReference type="EMBL" id="NJHN03000040">
    <property type="protein sequence ID" value="KAH9421482.1"/>
    <property type="molecule type" value="Genomic_DNA"/>
</dbReference>
<protein>
    <recommendedName>
        <fullName evidence="9">Tetratricopeptide repeat protein 19 homolog, mitochondrial-like</fullName>
    </recommendedName>
</protein>
<proteinExistence type="inferred from homology"/>
<comment type="caution">
    <text evidence="7">The sequence shown here is derived from an EMBL/GenBank/DDBJ whole genome shotgun (WGS) entry which is preliminary data.</text>
</comment>
<evidence type="ECO:0000256" key="6">
    <source>
        <dbReference type="ARBA" id="ARBA00023128"/>
    </source>
</evidence>
<evidence type="ECO:0000256" key="1">
    <source>
        <dbReference type="ARBA" id="ARBA00004173"/>
    </source>
</evidence>
<keyword evidence="8" id="KW-1185">Reference proteome</keyword>
<dbReference type="InterPro" id="IPR019734">
    <property type="entry name" value="TPR_rpt"/>
</dbReference>
<keyword evidence="4" id="KW-0802">TPR repeat</keyword>
<dbReference type="Gene3D" id="1.25.40.10">
    <property type="entry name" value="Tetratricopeptide repeat domain"/>
    <property type="match status" value="2"/>
</dbReference>
<dbReference type="SUPFAM" id="SSF81901">
    <property type="entry name" value="HCP-like"/>
    <property type="match status" value="1"/>
</dbReference>
<keyword evidence="3" id="KW-0677">Repeat</keyword>
<sequence length="400" mass="47019">MLRIQTIRRLSQLLIVNYPRSLCLTTTINDSSFKFPFFQKQTRSTLAIVHDRQSNEDNNNNDDNQKPKHFQLRWDLITSILVLLGIEDSSSDDRPKDSPLILAIKRGILAKQRKQHHYAEMLLHTALKMAQDLSYTDAETYIFDVMADNYFEKGDYKRAIDLYLEVLTRLSKREDFTQDCEALIEISIKLSYCYGQLNQPDSAEKGFQFSIDTQLIRTDPFFDDRNGELRSIEWLNNDEQRNSLALLGMAYDYYSKHLEKLSSKLLDRALIYRTKALKISIIVNGNEHQQTLILENDIADLYARMEKFNHAKRYLRNAIDKAQEMQLIDLLPILYMNLASIYCQNNRPDLAKKYCHQTMDIVSKWPKQSSNDKFEQLLTEKERTKLMEKCELCLNGQRFY</sequence>
<reference evidence="7 8" key="2">
    <citation type="journal article" date="2022" name="Mol. Biol. Evol.">
        <title>Comparative Genomics Reveals Insights into the Divergent Evolution of Astigmatic Mites and Household Pest Adaptations.</title>
        <authorList>
            <person name="Xiong Q."/>
            <person name="Wan A.T."/>
            <person name="Liu X."/>
            <person name="Fung C.S."/>
            <person name="Xiao X."/>
            <person name="Malainual N."/>
            <person name="Hou J."/>
            <person name="Wang L."/>
            <person name="Wang M."/>
            <person name="Yang K.Y."/>
            <person name="Cui Y."/>
            <person name="Leung E.L."/>
            <person name="Nong W."/>
            <person name="Shin S.K."/>
            <person name="Au S.W."/>
            <person name="Jeong K.Y."/>
            <person name="Chew F.T."/>
            <person name="Hui J.H."/>
            <person name="Leung T.F."/>
            <person name="Tungtrongchitr A."/>
            <person name="Zhong N."/>
            <person name="Liu Z."/>
            <person name="Tsui S.K."/>
        </authorList>
    </citation>
    <scope>NUCLEOTIDE SEQUENCE [LARGE SCALE GENOMIC DNA]</scope>
    <source>
        <strain evidence="7">Derp</strain>
    </source>
</reference>